<dbReference type="PANTHER" id="PTHR23033:SF47">
    <property type="entry name" value="APPLE DOMAIN-CONTAINING PROTEIN-RELATED"/>
    <property type="match status" value="1"/>
</dbReference>
<comment type="similarity">
    <text evidence="3">Belongs to the glycosyltransferase 31 family. Beta3-Gal-T subfamily.</text>
</comment>
<evidence type="ECO:0000256" key="11">
    <source>
        <dbReference type="ARBA" id="ARBA00023136"/>
    </source>
</evidence>
<keyword evidence="5" id="KW-0328">Glycosyltransferase</keyword>
<dbReference type="PANTHER" id="PTHR23033">
    <property type="entry name" value="BETA1,3-GALACTOSYLTRANSFERASE"/>
    <property type="match status" value="1"/>
</dbReference>
<evidence type="ECO:0000313" key="16">
    <source>
        <dbReference type="Proteomes" id="UP000825890"/>
    </source>
</evidence>
<gene>
    <name evidence="15" type="ORF">CKM354_001139500</name>
</gene>
<accession>A0A9P3FL91</accession>
<proteinExistence type="inferred from homology"/>
<dbReference type="Gene3D" id="3.90.550.50">
    <property type="match status" value="1"/>
</dbReference>
<dbReference type="EC" id="2.4.1.122" evidence="4"/>
<name>A0A9P3FL91_9PEZI</name>
<dbReference type="InterPro" id="IPR003378">
    <property type="entry name" value="Fringe-like_glycosylTrfase"/>
</dbReference>
<organism evidence="15 16">
    <name type="scientific">Cercospora kikuchii</name>
    <dbReference type="NCBI Taxonomy" id="84275"/>
    <lineage>
        <taxon>Eukaryota</taxon>
        <taxon>Fungi</taxon>
        <taxon>Dikarya</taxon>
        <taxon>Ascomycota</taxon>
        <taxon>Pezizomycotina</taxon>
        <taxon>Dothideomycetes</taxon>
        <taxon>Dothideomycetidae</taxon>
        <taxon>Mycosphaerellales</taxon>
        <taxon>Mycosphaerellaceae</taxon>
        <taxon>Cercospora</taxon>
    </lineage>
</organism>
<feature type="domain" description="Fringe-like glycosyltransferase" evidence="14">
    <location>
        <begin position="219"/>
        <end position="287"/>
    </location>
</feature>
<comment type="pathway">
    <text evidence="2">Protein modification; protein glycosylation.</text>
</comment>
<comment type="caution">
    <text evidence="15">The sequence shown here is derived from an EMBL/GenBank/DDBJ whole genome shotgun (WGS) entry which is preliminary data.</text>
</comment>
<keyword evidence="9" id="KW-0735">Signal-anchor</keyword>
<dbReference type="Pfam" id="PF02434">
    <property type="entry name" value="Fringe"/>
    <property type="match status" value="1"/>
</dbReference>
<evidence type="ECO:0000256" key="2">
    <source>
        <dbReference type="ARBA" id="ARBA00004922"/>
    </source>
</evidence>
<sequence length="642" mass="73383">MEKVSTMPVFSRRIPFSSLSRGYILLLTTFFAIFLFSGTWYARTRTSAFDTYRNDYLNLSGSEASEEQQKVEELLYDHSLGPQSPSSDTTDLEDAVWDDCRQLPGADRILLIIKTGATEIYKRFPMHIETTLTCVPNYLILSDLDQTIGANITVHDALKLVTPQTRTHHPDFQLYHSIQNYHATGQDIQTLSSPAGWNLDKWKFLPMIHKAWDVSKTEHNNTIDWFVMIEADTALSWLNLIHFLLPLDPSEPQYIGSPAALVADGSSFAHGGSGIIMSRKAIEKVEHMRENFLEGEVDGPSSEEAYDKKWEDHTSEICCGDAVLSHAFAAVGVNVASARPEIQGDTRLSLPFDTVSGGKEYLRRLEEKLKGEILHTNGGDGEGFEEVREDLWCKRPITFHHVKPVEVDEFWRFQEEFVERENGGSWNESFTYRDVFMEFVWPRVTDRKNDGVKEEELQIGARVARNDWDNMSEWWKIELKDQSEGGGVSVVGAPVPRLENDTDQEALEYFTAQSVFSAQNCQWACERRGEPFAWPSDPMLGECVQWRWSSQGKCHLDRRIRLGEAKTKEDQHDDEGNEEKWTSGWVEKRVREFVKRRGDCHGPIEQMKERLEAMQSGRAEQGSSMEEKKDEHGEDISSETES</sequence>
<evidence type="ECO:0000256" key="1">
    <source>
        <dbReference type="ARBA" id="ARBA00004606"/>
    </source>
</evidence>
<evidence type="ECO:0000256" key="5">
    <source>
        <dbReference type="ARBA" id="ARBA00022676"/>
    </source>
</evidence>
<evidence type="ECO:0000256" key="6">
    <source>
        <dbReference type="ARBA" id="ARBA00022679"/>
    </source>
</evidence>
<keyword evidence="8" id="KW-0547">Nucleotide-binding</keyword>
<dbReference type="EMBL" id="BOLY01000008">
    <property type="protein sequence ID" value="GIZ48330.1"/>
    <property type="molecule type" value="Genomic_DNA"/>
</dbReference>
<feature type="compositionally biased region" description="Basic and acidic residues" evidence="12">
    <location>
        <begin position="625"/>
        <end position="635"/>
    </location>
</feature>
<evidence type="ECO:0000256" key="13">
    <source>
        <dbReference type="SAM" id="Phobius"/>
    </source>
</evidence>
<evidence type="ECO:0000256" key="9">
    <source>
        <dbReference type="ARBA" id="ARBA00022968"/>
    </source>
</evidence>
<dbReference type="GO" id="GO:0016020">
    <property type="term" value="C:membrane"/>
    <property type="evidence" value="ECO:0007669"/>
    <property type="project" value="UniProtKB-SubCell"/>
</dbReference>
<keyword evidence="11 13" id="KW-0472">Membrane</keyword>
<keyword evidence="6" id="KW-0808">Transferase</keyword>
<evidence type="ECO:0000256" key="10">
    <source>
        <dbReference type="ARBA" id="ARBA00022989"/>
    </source>
</evidence>
<protein>
    <recommendedName>
        <fullName evidence="4">N-acetylgalactosaminide beta-1,3-galactosyltransferase</fullName>
        <ecNumber evidence="4">2.4.1.122</ecNumber>
    </recommendedName>
</protein>
<dbReference type="AlphaFoldDB" id="A0A9P3FL91"/>
<dbReference type="GO" id="GO:0000166">
    <property type="term" value="F:nucleotide binding"/>
    <property type="evidence" value="ECO:0007669"/>
    <property type="project" value="UniProtKB-KW"/>
</dbReference>
<keyword evidence="10 13" id="KW-1133">Transmembrane helix</keyword>
<dbReference type="RefSeq" id="XP_044662817.1">
    <property type="nucleotide sequence ID" value="XM_044806882.1"/>
</dbReference>
<feature type="compositionally biased region" description="Basic and acidic residues" evidence="12">
    <location>
        <begin position="601"/>
        <end position="612"/>
    </location>
</feature>
<evidence type="ECO:0000256" key="4">
    <source>
        <dbReference type="ARBA" id="ARBA00012557"/>
    </source>
</evidence>
<comment type="subcellular location">
    <subcellularLocation>
        <location evidence="1">Membrane</location>
        <topology evidence="1">Single-pass type II membrane protein</topology>
    </subcellularLocation>
</comment>
<evidence type="ECO:0000256" key="12">
    <source>
        <dbReference type="SAM" id="MobiDB-lite"/>
    </source>
</evidence>
<dbReference type="GO" id="GO:0016263">
    <property type="term" value="F:glycoprotein-N-acetylgalactosamine 3-beta-galactosyltransferase activity"/>
    <property type="evidence" value="ECO:0007669"/>
    <property type="project" value="UniProtKB-EC"/>
</dbReference>
<evidence type="ECO:0000256" key="7">
    <source>
        <dbReference type="ARBA" id="ARBA00022692"/>
    </source>
</evidence>
<reference evidence="15 16" key="1">
    <citation type="submission" date="2021-01" db="EMBL/GenBank/DDBJ databases">
        <title>Cercospora kikuchii MAFF 305040 whole genome shotgun sequence.</title>
        <authorList>
            <person name="Kashiwa T."/>
            <person name="Suzuki T."/>
        </authorList>
    </citation>
    <scope>NUCLEOTIDE SEQUENCE [LARGE SCALE GENOMIC DNA]</scope>
    <source>
        <strain evidence="15 16">MAFF 305040</strain>
    </source>
</reference>
<dbReference type="InterPro" id="IPR026050">
    <property type="entry name" value="C1GALT1/C1GALT1_chp1"/>
</dbReference>
<keyword evidence="7 13" id="KW-0812">Transmembrane</keyword>
<feature type="region of interest" description="Disordered" evidence="12">
    <location>
        <begin position="601"/>
        <end position="642"/>
    </location>
</feature>
<evidence type="ECO:0000256" key="8">
    <source>
        <dbReference type="ARBA" id="ARBA00022741"/>
    </source>
</evidence>
<evidence type="ECO:0000256" key="3">
    <source>
        <dbReference type="ARBA" id="ARBA00006462"/>
    </source>
</evidence>
<evidence type="ECO:0000259" key="14">
    <source>
        <dbReference type="Pfam" id="PF02434"/>
    </source>
</evidence>
<evidence type="ECO:0000313" key="15">
    <source>
        <dbReference type="EMBL" id="GIZ48330.1"/>
    </source>
</evidence>
<keyword evidence="16" id="KW-1185">Reference proteome</keyword>
<dbReference type="Proteomes" id="UP000825890">
    <property type="component" value="Unassembled WGS sequence"/>
</dbReference>
<feature type="transmembrane region" description="Helical" evidence="13">
    <location>
        <begin position="21"/>
        <end position="42"/>
    </location>
</feature>
<dbReference type="OrthoDB" id="414175at2759"/>
<dbReference type="GeneID" id="68296970"/>